<feature type="binding site" evidence="14">
    <location>
        <position position="268"/>
    </location>
    <ligand>
        <name>NAD(+)</name>
        <dbReference type="ChEBI" id="CHEBI:57540"/>
    </ligand>
</feature>
<evidence type="ECO:0000256" key="11">
    <source>
        <dbReference type="ARBA" id="ARBA00023284"/>
    </source>
</evidence>
<evidence type="ECO:0000256" key="4">
    <source>
        <dbReference type="ARBA" id="ARBA00016961"/>
    </source>
</evidence>
<dbReference type="InterPro" id="IPR006258">
    <property type="entry name" value="Lipoamide_DH"/>
</dbReference>
<dbReference type="FunFam" id="3.30.390.30:FF:000001">
    <property type="entry name" value="Dihydrolipoyl dehydrogenase"/>
    <property type="match status" value="1"/>
</dbReference>
<evidence type="ECO:0000256" key="16">
    <source>
        <dbReference type="RuleBase" id="RU003692"/>
    </source>
</evidence>
<evidence type="ECO:0000256" key="7">
    <source>
        <dbReference type="ARBA" id="ARBA00022827"/>
    </source>
</evidence>
<sequence>MAQFDLIVIGSGPGGYIAAIRGAQLGLSTALVEKDPALGGTCLHRGCIPAKTWLETAHRFEQMQEANSYGIDGVEAKALKANLETIVKRKGRIVTKNAKGIEFLMKKNKVSVLKGFGKLLGGGKVEVAGEVHEAKRIILATGSGPKDIPGLETDGKQVLNSDHILDLTELPAHLVILGAGAIGVEFASVFSRLGSKVTLVEFMDTILPLEDEDIGLELAKILRKSYKIDVRTKTKITRIEKRADGVVCHLEGETPGEVVGSHLLVAVGRAPKLEGVGLEKTKAQVDRGCVVVDRFMQTGEPGLYAIGDIVRTPWLAHVASDEGIVAAEHAAQSLGKDAHPHPIRYDRFPACTYCDPEVGTIGLSEKAAKAKGYDVQVGSFPFAPMAKANIVGEPHGFIKIVADKQYGEILGIHILGPKATELVASSVALMGGEFTVDELINTMYPHPTLNEVFPEAARAVHGRALNM</sequence>
<keyword evidence="14" id="KW-0547">Nucleotide-binding</keyword>
<dbReference type="Pfam" id="PF07992">
    <property type="entry name" value="Pyr_redox_2"/>
    <property type="match status" value="1"/>
</dbReference>
<comment type="catalytic activity">
    <reaction evidence="12 16">
        <text>N(6)-[(R)-dihydrolipoyl]-L-lysyl-[protein] + NAD(+) = N(6)-[(R)-lipoyl]-L-lysyl-[protein] + NADH + H(+)</text>
        <dbReference type="Rhea" id="RHEA:15045"/>
        <dbReference type="Rhea" id="RHEA-COMP:10474"/>
        <dbReference type="Rhea" id="RHEA-COMP:10475"/>
        <dbReference type="ChEBI" id="CHEBI:15378"/>
        <dbReference type="ChEBI" id="CHEBI:57540"/>
        <dbReference type="ChEBI" id="CHEBI:57945"/>
        <dbReference type="ChEBI" id="CHEBI:83099"/>
        <dbReference type="ChEBI" id="CHEBI:83100"/>
        <dbReference type="EC" id="1.8.1.4"/>
    </reaction>
</comment>
<comment type="similarity">
    <text evidence="2 16">Belongs to the class-I pyridine nucleotide-disulfide oxidoreductase family.</text>
</comment>
<dbReference type="InterPro" id="IPR050151">
    <property type="entry name" value="Class-I_Pyr_Nuc-Dis_Oxidored"/>
</dbReference>
<evidence type="ECO:0000256" key="8">
    <source>
        <dbReference type="ARBA" id="ARBA00023002"/>
    </source>
</evidence>
<feature type="disulfide bond" description="Redox-active" evidence="15">
    <location>
        <begin position="42"/>
        <end position="47"/>
    </location>
</feature>
<dbReference type="InterPro" id="IPR012999">
    <property type="entry name" value="Pyr_OxRdtase_I_AS"/>
</dbReference>
<evidence type="ECO:0000259" key="17">
    <source>
        <dbReference type="Pfam" id="PF02852"/>
    </source>
</evidence>
<dbReference type="GO" id="GO:0004148">
    <property type="term" value="F:dihydrolipoyl dehydrogenase (NADH) activity"/>
    <property type="evidence" value="ECO:0007669"/>
    <property type="project" value="UniProtKB-EC"/>
</dbReference>
<evidence type="ECO:0000256" key="2">
    <source>
        <dbReference type="ARBA" id="ARBA00007532"/>
    </source>
</evidence>
<evidence type="ECO:0000256" key="9">
    <source>
        <dbReference type="ARBA" id="ARBA00023027"/>
    </source>
</evidence>
<dbReference type="SUPFAM" id="SSF51905">
    <property type="entry name" value="FAD/NAD(P)-binding domain"/>
    <property type="match status" value="1"/>
</dbReference>
<dbReference type="InterPro" id="IPR016156">
    <property type="entry name" value="FAD/NAD-linked_Rdtase_dimer_sf"/>
</dbReference>
<dbReference type="PROSITE" id="PS00076">
    <property type="entry name" value="PYRIDINE_REDOX_1"/>
    <property type="match status" value="1"/>
</dbReference>
<evidence type="ECO:0000256" key="12">
    <source>
        <dbReference type="ARBA" id="ARBA00049187"/>
    </source>
</evidence>
<feature type="domain" description="Pyridine nucleotide-disulphide oxidoreductase dimerisation" evidence="17">
    <location>
        <begin position="349"/>
        <end position="457"/>
    </location>
</feature>
<dbReference type="PRINTS" id="PR00368">
    <property type="entry name" value="FADPNR"/>
</dbReference>
<keyword evidence="6 16" id="KW-0285">Flavoprotein</keyword>
<dbReference type="GO" id="GO:0005737">
    <property type="term" value="C:cytoplasm"/>
    <property type="evidence" value="ECO:0007669"/>
    <property type="project" value="UniProtKB-SubCell"/>
</dbReference>
<evidence type="ECO:0000259" key="18">
    <source>
        <dbReference type="Pfam" id="PF07992"/>
    </source>
</evidence>
<dbReference type="Gene3D" id="3.50.50.60">
    <property type="entry name" value="FAD/NAD(P)-binding domain"/>
    <property type="match status" value="2"/>
</dbReference>
<dbReference type="InterPro" id="IPR023753">
    <property type="entry name" value="FAD/NAD-binding_dom"/>
</dbReference>
<keyword evidence="9 14" id="KW-0520">NAD</keyword>
<dbReference type="GO" id="GO:0006103">
    <property type="term" value="P:2-oxoglutarate metabolic process"/>
    <property type="evidence" value="ECO:0007669"/>
    <property type="project" value="TreeGrafter"/>
</dbReference>
<dbReference type="PANTHER" id="PTHR22912:SF217">
    <property type="entry name" value="DIHYDROLIPOYL DEHYDROGENASE"/>
    <property type="match status" value="1"/>
</dbReference>
<reference evidence="19 20" key="1">
    <citation type="submission" date="2020-10" db="EMBL/GenBank/DDBJ databases">
        <title>Connecting structure to function with the recovery of over 1000 high-quality activated sludge metagenome-assembled genomes encoding full-length rRNA genes using long-read sequencing.</title>
        <authorList>
            <person name="Singleton C.M."/>
            <person name="Petriglieri F."/>
            <person name="Kristensen J.M."/>
            <person name="Kirkegaard R.H."/>
            <person name="Michaelsen T.Y."/>
            <person name="Andersen M.H."/>
            <person name="Karst S.M."/>
            <person name="Dueholm M.S."/>
            <person name="Nielsen P.H."/>
            <person name="Albertsen M."/>
        </authorList>
    </citation>
    <scope>NUCLEOTIDE SEQUENCE [LARGE SCALE GENOMIC DNA]</scope>
    <source>
        <strain evidence="19">OdNE_18-Q3-R46-58_MAXAC.008</strain>
    </source>
</reference>
<feature type="binding site" evidence="14">
    <location>
        <begin position="178"/>
        <end position="185"/>
    </location>
    <ligand>
        <name>NAD(+)</name>
        <dbReference type="ChEBI" id="CHEBI:57540"/>
    </ligand>
</feature>
<proteinExistence type="inferred from homology"/>
<keyword evidence="5" id="KW-0963">Cytoplasm</keyword>
<evidence type="ECO:0000256" key="15">
    <source>
        <dbReference type="PIRSR" id="PIRSR000350-4"/>
    </source>
</evidence>
<dbReference type="Proteomes" id="UP000709959">
    <property type="component" value="Unassembled WGS sequence"/>
</dbReference>
<dbReference type="SUPFAM" id="SSF55424">
    <property type="entry name" value="FAD/NAD-linked reductases, dimerisation (C-terminal) domain"/>
    <property type="match status" value="1"/>
</dbReference>
<protein>
    <recommendedName>
        <fullName evidence="4 16">Dihydrolipoyl dehydrogenase</fullName>
        <ecNumber evidence="3 16">1.8.1.4</ecNumber>
    </recommendedName>
</protein>
<dbReference type="InterPro" id="IPR001100">
    <property type="entry name" value="Pyr_nuc-diS_OxRdtase"/>
</dbReference>
<feature type="active site" description="Proton acceptor" evidence="13">
    <location>
        <position position="446"/>
    </location>
</feature>
<feature type="binding site" evidence="14">
    <location>
        <position position="201"/>
    </location>
    <ligand>
        <name>NAD(+)</name>
        <dbReference type="ChEBI" id="CHEBI:57540"/>
    </ligand>
</feature>
<keyword evidence="11 16" id="KW-0676">Redox-active center</keyword>
<evidence type="ECO:0000313" key="20">
    <source>
        <dbReference type="Proteomes" id="UP000709959"/>
    </source>
</evidence>
<dbReference type="EC" id="1.8.1.4" evidence="3 16"/>
<accession>A0A936K5H5</accession>
<evidence type="ECO:0000256" key="14">
    <source>
        <dbReference type="PIRSR" id="PIRSR000350-3"/>
    </source>
</evidence>
<feature type="binding site" evidence="14">
    <location>
        <position position="117"/>
    </location>
    <ligand>
        <name>FAD</name>
        <dbReference type="ChEBI" id="CHEBI:57692"/>
    </ligand>
</feature>
<evidence type="ECO:0000256" key="13">
    <source>
        <dbReference type="PIRSR" id="PIRSR000350-2"/>
    </source>
</evidence>
<comment type="miscellaneous">
    <text evidence="16">The active site is a redox-active disulfide bond.</text>
</comment>
<feature type="binding site" evidence="14">
    <location>
        <begin position="141"/>
        <end position="143"/>
    </location>
    <ligand>
        <name>FAD</name>
        <dbReference type="ChEBI" id="CHEBI:57692"/>
    </ligand>
</feature>
<dbReference type="Gene3D" id="3.30.390.30">
    <property type="match status" value="1"/>
</dbReference>
<feature type="binding site" evidence="14">
    <location>
        <position position="308"/>
    </location>
    <ligand>
        <name>FAD</name>
        <dbReference type="ChEBI" id="CHEBI:57692"/>
    </ligand>
</feature>
<dbReference type="EMBL" id="JADKCH010000002">
    <property type="protein sequence ID" value="MBK8571789.1"/>
    <property type="molecule type" value="Genomic_DNA"/>
</dbReference>
<dbReference type="PRINTS" id="PR00411">
    <property type="entry name" value="PNDRDTASEI"/>
</dbReference>
<keyword evidence="10" id="KW-1015">Disulfide bond</keyword>
<evidence type="ECO:0000256" key="5">
    <source>
        <dbReference type="ARBA" id="ARBA00022490"/>
    </source>
</evidence>
<name>A0A936K5H5_9BACT</name>
<dbReference type="PIRSF" id="PIRSF000350">
    <property type="entry name" value="Mercury_reductase_MerA"/>
    <property type="match status" value="1"/>
</dbReference>
<feature type="binding site" evidence="14">
    <location>
        <position position="51"/>
    </location>
    <ligand>
        <name>FAD</name>
        <dbReference type="ChEBI" id="CHEBI:57692"/>
    </ligand>
</feature>
<comment type="subcellular location">
    <subcellularLocation>
        <location evidence="1">Cytoplasm</location>
    </subcellularLocation>
</comment>
<evidence type="ECO:0000313" key="19">
    <source>
        <dbReference type="EMBL" id="MBK8571789.1"/>
    </source>
</evidence>
<comment type="cofactor">
    <cofactor evidence="14 16">
        <name>FAD</name>
        <dbReference type="ChEBI" id="CHEBI:57692"/>
    </cofactor>
    <text evidence="14 16">Binds 1 FAD per subunit.</text>
</comment>
<evidence type="ECO:0000256" key="3">
    <source>
        <dbReference type="ARBA" id="ARBA00012608"/>
    </source>
</evidence>
<keyword evidence="7 14" id="KW-0274">FAD</keyword>
<dbReference type="AlphaFoldDB" id="A0A936K5H5"/>
<dbReference type="NCBIfam" id="TIGR01350">
    <property type="entry name" value="lipoamide_DH"/>
    <property type="match status" value="1"/>
</dbReference>
<dbReference type="InterPro" id="IPR004099">
    <property type="entry name" value="Pyr_nucl-diS_OxRdtase_dimer"/>
</dbReference>
<dbReference type="InterPro" id="IPR036188">
    <property type="entry name" value="FAD/NAD-bd_sf"/>
</dbReference>
<evidence type="ECO:0000256" key="6">
    <source>
        <dbReference type="ARBA" id="ARBA00022630"/>
    </source>
</evidence>
<dbReference type="GO" id="GO:0050660">
    <property type="term" value="F:flavin adenine dinucleotide binding"/>
    <property type="evidence" value="ECO:0007669"/>
    <property type="project" value="InterPro"/>
</dbReference>
<feature type="domain" description="FAD/NAD(P)-binding" evidence="18">
    <location>
        <begin position="4"/>
        <end position="323"/>
    </location>
</feature>
<keyword evidence="8 16" id="KW-0560">Oxidoreductase</keyword>
<gene>
    <name evidence="19" type="primary">lpdA</name>
    <name evidence="19" type="ORF">IPN91_03900</name>
</gene>
<dbReference type="Pfam" id="PF02852">
    <property type="entry name" value="Pyr_redox_dim"/>
    <property type="match status" value="1"/>
</dbReference>
<dbReference type="PANTHER" id="PTHR22912">
    <property type="entry name" value="DISULFIDE OXIDOREDUCTASE"/>
    <property type="match status" value="1"/>
</dbReference>
<organism evidence="19 20">
    <name type="scientific">Candidatus Geothrix odensensis</name>
    <dbReference type="NCBI Taxonomy" id="2954440"/>
    <lineage>
        <taxon>Bacteria</taxon>
        <taxon>Pseudomonadati</taxon>
        <taxon>Acidobacteriota</taxon>
        <taxon>Holophagae</taxon>
        <taxon>Holophagales</taxon>
        <taxon>Holophagaceae</taxon>
        <taxon>Geothrix</taxon>
    </lineage>
</organism>
<evidence type="ECO:0000256" key="10">
    <source>
        <dbReference type="ARBA" id="ARBA00023157"/>
    </source>
</evidence>
<comment type="caution">
    <text evidence="19">The sequence shown here is derived from an EMBL/GenBank/DDBJ whole genome shotgun (WGS) entry which is preliminary data.</text>
</comment>
<evidence type="ECO:0000256" key="1">
    <source>
        <dbReference type="ARBA" id="ARBA00004496"/>
    </source>
</evidence>